<dbReference type="InterPro" id="IPR010406">
    <property type="entry name" value="DUF1003"/>
</dbReference>
<reference evidence="2 3" key="1">
    <citation type="submission" date="2021-03" db="EMBL/GenBank/DDBJ databases">
        <authorList>
            <person name="Kanchanasin P."/>
            <person name="Saeng-In P."/>
            <person name="Phongsopitanun W."/>
            <person name="Yuki M."/>
            <person name="Kudo T."/>
            <person name="Ohkuma M."/>
            <person name="Tanasupawat S."/>
        </authorList>
    </citation>
    <scope>NUCLEOTIDE SEQUENCE [LARGE SCALE GENOMIC DNA]</scope>
    <source>
        <strain evidence="2 3">L46</strain>
    </source>
</reference>
<sequence length="153" mass="17326">MAGAKDSRTGLRHERVVFSRTRQRLQDRVADRITAFAGSMLFVYLHVAWFAVWIVLNVAGWRFDPFPYGLLTLVVSLEAIFLSTFVMLSQNREAARSDIRSEIDFETNVLSEVWLEAVADRLGIDVADVHATARERIAEAKARQEQAVEKTAT</sequence>
<protein>
    <submittedName>
        <fullName evidence="2">DUF1003 domain-containing protein</fullName>
    </submittedName>
</protein>
<dbReference type="PANTHER" id="PTHR41386:SF1">
    <property type="entry name" value="MEMBRANE PROTEIN"/>
    <property type="match status" value="1"/>
</dbReference>
<evidence type="ECO:0000313" key="3">
    <source>
        <dbReference type="Proteomes" id="UP000666915"/>
    </source>
</evidence>
<keyword evidence="1" id="KW-0472">Membrane</keyword>
<evidence type="ECO:0000313" key="2">
    <source>
        <dbReference type="EMBL" id="MBO2443399.1"/>
    </source>
</evidence>
<accession>A0ABS3RAZ5</accession>
<dbReference type="Pfam" id="PF06210">
    <property type="entry name" value="DUF1003"/>
    <property type="match status" value="1"/>
</dbReference>
<keyword evidence="1" id="KW-0812">Transmembrane</keyword>
<dbReference type="PANTHER" id="PTHR41386">
    <property type="entry name" value="INTEGRAL MEMBRANE PROTEIN-RELATED"/>
    <property type="match status" value="1"/>
</dbReference>
<gene>
    <name evidence="2" type="ORF">J4557_38335</name>
</gene>
<evidence type="ECO:0000256" key="1">
    <source>
        <dbReference type="SAM" id="Phobius"/>
    </source>
</evidence>
<comment type="caution">
    <text evidence="2">The sequence shown here is derived from an EMBL/GenBank/DDBJ whole genome shotgun (WGS) entry which is preliminary data.</text>
</comment>
<name>A0ABS3RAZ5_9ACTN</name>
<dbReference type="Proteomes" id="UP000666915">
    <property type="component" value="Unassembled WGS sequence"/>
</dbReference>
<dbReference type="EMBL" id="JAGEOK010000033">
    <property type="protein sequence ID" value="MBO2443399.1"/>
    <property type="molecule type" value="Genomic_DNA"/>
</dbReference>
<organism evidence="2 3">
    <name type="scientific">Actinomadura nitritigenes</name>
    <dbReference type="NCBI Taxonomy" id="134602"/>
    <lineage>
        <taxon>Bacteria</taxon>
        <taxon>Bacillati</taxon>
        <taxon>Actinomycetota</taxon>
        <taxon>Actinomycetes</taxon>
        <taxon>Streptosporangiales</taxon>
        <taxon>Thermomonosporaceae</taxon>
        <taxon>Actinomadura</taxon>
    </lineage>
</organism>
<proteinExistence type="predicted"/>
<keyword evidence="1" id="KW-1133">Transmembrane helix</keyword>
<feature type="transmembrane region" description="Helical" evidence="1">
    <location>
        <begin position="68"/>
        <end position="88"/>
    </location>
</feature>
<keyword evidence="3" id="KW-1185">Reference proteome</keyword>
<feature type="transmembrane region" description="Helical" evidence="1">
    <location>
        <begin position="33"/>
        <end position="56"/>
    </location>
</feature>
<dbReference type="RefSeq" id="WP_208271714.1">
    <property type="nucleotide sequence ID" value="NZ_BAAAGM010000026.1"/>
</dbReference>